<keyword evidence="2" id="KW-1185">Reference proteome</keyword>
<sequence>MAIQESIVVFTVLLMLLLILLLILLACKPWRFFFPYRSRSVTKTELERPLVSDDGGGVQDQSNDLIRNYDLEGACYQNEGLRRSPRGHGLVPKQRFLSASAHVTQGDSLVVDLVSDTLEDVVVGQTLKHPLVKDHLAEVQTIGRQEDRSPNLKIGLGNEKFQEFVSRAVANQRSCLSLEVISGPSCGVRYSVLSTNASRLPLTLGRVSPSDLLLQDSEVSGKHALINWNSNKLKWELVDMGSLNGTLLNSKPISHPDSGIRHWGEPMELTSGDTITLGTTSNIHVEITSQTDSLIPFGVGVASDPMSLRRGAKKLPMEDVCYYHWPLPGADKFGLFGICDGHGGAVAAKSASEMLPKMIAAILSDSLKRERVLLQCDASDVLRDAFSQTEASMNHHYEGCTATVLLVWADGEENFFAQCANVGDSACVMNVDGKQIKMTEDHRLTSSSERLRIKETGEPLKDGETRLCGLNLARMLGDKFLKQQDARFSAEPYISQVVHIDQASKAFALLASDGFWDVISVKKAMQLVLQMREKYLTTDKENSTERIANVLLSEARTLRTKDNTSIIFLDFDGISRMPCKVDS</sequence>
<gene>
    <name evidence="1" type="ORF">OWV82_005908</name>
</gene>
<protein>
    <submittedName>
        <fullName evidence="1">Phosphatase 2C 70</fullName>
    </submittedName>
</protein>
<dbReference type="Proteomes" id="UP001164539">
    <property type="component" value="Chromosome 3"/>
</dbReference>
<comment type="caution">
    <text evidence="1">The sequence shown here is derived from an EMBL/GenBank/DDBJ whole genome shotgun (WGS) entry which is preliminary data.</text>
</comment>
<reference evidence="1 2" key="1">
    <citation type="journal article" date="2023" name="Science">
        <title>Complex scaffold remodeling in plant triterpene biosynthesis.</title>
        <authorList>
            <person name="De La Pena R."/>
            <person name="Hodgson H."/>
            <person name="Liu J.C."/>
            <person name="Stephenson M.J."/>
            <person name="Martin A.C."/>
            <person name="Owen C."/>
            <person name="Harkess A."/>
            <person name="Leebens-Mack J."/>
            <person name="Jimenez L.E."/>
            <person name="Osbourn A."/>
            <person name="Sattely E.S."/>
        </authorList>
    </citation>
    <scope>NUCLEOTIDE SEQUENCE [LARGE SCALE GENOMIC DNA]</scope>
    <source>
        <strain evidence="2">cv. JPN11</strain>
        <tissue evidence="1">Leaf</tissue>
    </source>
</reference>
<accession>A0ACC1YFU5</accession>
<name>A0ACC1YFU5_MELAZ</name>
<dbReference type="EMBL" id="CM051396">
    <property type="protein sequence ID" value="KAJ4722403.1"/>
    <property type="molecule type" value="Genomic_DNA"/>
</dbReference>
<evidence type="ECO:0000313" key="2">
    <source>
        <dbReference type="Proteomes" id="UP001164539"/>
    </source>
</evidence>
<organism evidence="1 2">
    <name type="scientific">Melia azedarach</name>
    <name type="common">Chinaberry tree</name>
    <dbReference type="NCBI Taxonomy" id="155640"/>
    <lineage>
        <taxon>Eukaryota</taxon>
        <taxon>Viridiplantae</taxon>
        <taxon>Streptophyta</taxon>
        <taxon>Embryophyta</taxon>
        <taxon>Tracheophyta</taxon>
        <taxon>Spermatophyta</taxon>
        <taxon>Magnoliopsida</taxon>
        <taxon>eudicotyledons</taxon>
        <taxon>Gunneridae</taxon>
        <taxon>Pentapetalae</taxon>
        <taxon>rosids</taxon>
        <taxon>malvids</taxon>
        <taxon>Sapindales</taxon>
        <taxon>Meliaceae</taxon>
        <taxon>Melia</taxon>
    </lineage>
</organism>
<proteinExistence type="predicted"/>
<evidence type="ECO:0000313" key="1">
    <source>
        <dbReference type="EMBL" id="KAJ4722403.1"/>
    </source>
</evidence>